<name>A0A8B6G8A3_MYTGA</name>
<evidence type="ECO:0000313" key="2">
    <source>
        <dbReference type="EMBL" id="VDI60220.1"/>
    </source>
</evidence>
<sequence>KYKQFPNGQQTGQGQQTGHGNQNRMVASQQYYQPKKVIYVEKQAVKPQPYEQWVAENQQKMHYENPGYEHAEKGEYRIETSFL</sequence>
<keyword evidence="3" id="KW-1185">Reference proteome</keyword>
<evidence type="ECO:0000313" key="3">
    <source>
        <dbReference type="Proteomes" id="UP000596742"/>
    </source>
</evidence>
<comment type="caution">
    <text evidence="2">The sequence shown here is derived from an EMBL/GenBank/DDBJ whole genome shotgun (WGS) entry which is preliminary data.</text>
</comment>
<dbReference type="EMBL" id="UYJE01008022">
    <property type="protein sequence ID" value="VDI60220.1"/>
    <property type="molecule type" value="Genomic_DNA"/>
</dbReference>
<accession>A0A8B6G8A3</accession>
<proteinExistence type="predicted"/>
<organism evidence="2 3">
    <name type="scientific">Mytilus galloprovincialis</name>
    <name type="common">Mediterranean mussel</name>
    <dbReference type="NCBI Taxonomy" id="29158"/>
    <lineage>
        <taxon>Eukaryota</taxon>
        <taxon>Metazoa</taxon>
        <taxon>Spiralia</taxon>
        <taxon>Lophotrochozoa</taxon>
        <taxon>Mollusca</taxon>
        <taxon>Bivalvia</taxon>
        <taxon>Autobranchia</taxon>
        <taxon>Pteriomorphia</taxon>
        <taxon>Mytilida</taxon>
        <taxon>Mytiloidea</taxon>
        <taxon>Mytilidae</taxon>
        <taxon>Mytilinae</taxon>
        <taxon>Mytilus</taxon>
    </lineage>
</organism>
<feature type="compositionally biased region" description="Low complexity" evidence="1">
    <location>
        <begin position="7"/>
        <end position="23"/>
    </location>
</feature>
<feature type="non-terminal residue" evidence="2">
    <location>
        <position position="1"/>
    </location>
</feature>
<evidence type="ECO:0000256" key="1">
    <source>
        <dbReference type="SAM" id="MobiDB-lite"/>
    </source>
</evidence>
<protein>
    <submittedName>
        <fullName evidence="2">Uncharacterized protein</fullName>
    </submittedName>
</protein>
<reference evidence="2" key="1">
    <citation type="submission" date="2018-11" db="EMBL/GenBank/DDBJ databases">
        <authorList>
            <person name="Alioto T."/>
            <person name="Alioto T."/>
        </authorList>
    </citation>
    <scope>NUCLEOTIDE SEQUENCE</scope>
</reference>
<dbReference type="Proteomes" id="UP000596742">
    <property type="component" value="Unassembled WGS sequence"/>
</dbReference>
<dbReference type="AlphaFoldDB" id="A0A8B6G8A3"/>
<feature type="region of interest" description="Disordered" evidence="1">
    <location>
        <begin position="1"/>
        <end position="26"/>
    </location>
</feature>
<gene>
    <name evidence="2" type="ORF">MGAL_10B020522</name>
</gene>